<evidence type="ECO:0000256" key="1">
    <source>
        <dbReference type="ARBA" id="ARBA00022468"/>
    </source>
</evidence>
<dbReference type="GO" id="GO:0005634">
    <property type="term" value="C:nucleus"/>
    <property type="evidence" value="ECO:0007669"/>
    <property type="project" value="TreeGrafter"/>
</dbReference>
<gene>
    <name evidence="7" type="ORF">CYCCA115_LOCUS15324</name>
</gene>
<evidence type="ECO:0000256" key="4">
    <source>
        <dbReference type="SAM" id="MobiDB-lite"/>
    </source>
</evidence>
<evidence type="ECO:0000256" key="2">
    <source>
        <dbReference type="ARBA" id="ARBA00022614"/>
    </source>
</evidence>
<dbReference type="InterPro" id="IPR002589">
    <property type="entry name" value="Macro_dom"/>
</dbReference>
<dbReference type="Gene3D" id="3.40.50.300">
    <property type="entry name" value="P-loop containing nucleotide triphosphate hydrolases"/>
    <property type="match status" value="1"/>
</dbReference>
<evidence type="ECO:0000259" key="5">
    <source>
        <dbReference type="Pfam" id="PF01661"/>
    </source>
</evidence>
<dbReference type="SUPFAM" id="SSF52047">
    <property type="entry name" value="RNI-like"/>
    <property type="match status" value="1"/>
</dbReference>
<reference evidence="7" key="1">
    <citation type="submission" date="2023-08" db="EMBL/GenBank/DDBJ databases">
        <authorList>
            <person name="Audoor S."/>
            <person name="Bilcke G."/>
        </authorList>
    </citation>
    <scope>NUCLEOTIDE SEQUENCE</scope>
</reference>
<dbReference type="Proteomes" id="UP001295423">
    <property type="component" value="Unassembled WGS sequence"/>
</dbReference>
<dbReference type="GO" id="GO:0006913">
    <property type="term" value="P:nucleocytoplasmic transport"/>
    <property type="evidence" value="ECO:0007669"/>
    <property type="project" value="TreeGrafter"/>
</dbReference>
<dbReference type="SMART" id="SM00368">
    <property type="entry name" value="LRR_RI"/>
    <property type="match status" value="5"/>
</dbReference>
<dbReference type="EMBL" id="CAKOGP040001869">
    <property type="protein sequence ID" value="CAJ1954732.1"/>
    <property type="molecule type" value="Genomic_DNA"/>
</dbReference>
<dbReference type="InterPro" id="IPR001611">
    <property type="entry name" value="Leu-rich_rpt"/>
</dbReference>
<dbReference type="GO" id="GO:0031267">
    <property type="term" value="F:small GTPase binding"/>
    <property type="evidence" value="ECO:0007669"/>
    <property type="project" value="TreeGrafter"/>
</dbReference>
<evidence type="ECO:0000313" key="7">
    <source>
        <dbReference type="EMBL" id="CAJ1954732.1"/>
    </source>
</evidence>
<dbReference type="InterPro" id="IPR027038">
    <property type="entry name" value="RanGap"/>
</dbReference>
<dbReference type="PANTHER" id="PTHR24113">
    <property type="entry name" value="RAN GTPASE-ACTIVATING PROTEIN 1"/>
    <property type="match status" value="1"/>
</dbReference>
<feature type="domain" description="Macro" evidence="5">
    <location>
        <begin position="1277"/>
        <end position="1390"/>
    </location>
</feature>
<dbReference type="InterPro" id="IPR043472">
    <property type="entry name" value="Macro_dom-like"/>
</dbReference>
<dbReference type="GO" id="GO:0048471">
    <property type="term" value="C:perinuclear region of cytoplasm"/>
    <property type="evidence" value="ECO:0007669"/>
    <property type="project" value="TreeGrafter"/>
</dbReference>
<dbReference type="Pfam" id="PF12770">
    <property type="entry name" value="CHAT"/>
    <property type="match status" value="1"/>
</dbReference>
<dbReference type="Pfam" id="PF01661">
    <property type="entry name" value="Macro"/>
    <property type="match status" value="1"/>
</dbReference>
<dbReference type="InterPro" id="IPR024983">
    <property type="entry name" value="CHAT_dom"/>
</dbReference>
<comment type="caution">
    <text evidence="7">The sequence shown here is derived from an EMBL/GenBank/DDBJ whole genome shotgun (WGS) entry which is preliminary data.</text>
</comment>
<name>A0AAD2FWC6_9STRA</name>
<dbReference type="SUPFAM" id="SSF52540">
    <property type="entry name" value="P-loop containing nucleoside triphosphate hydrolases"/>
    <property type="match status" value="1"/>
</dbReference>
<dbReference type="InterPro" id="IPR027417">
    <property type="entry name" value="P-loop_NTPase"/>
</dbReference>
<sequence length="1442" mass="158727">MSTGDQLYDQMAGGDLGMVGEEFEEYCRKNGLCNLCGTTKTHKREFKLVKKNQWKSLTVESKSDGGYVVYKGYCVQPGCFTLDQARRLLGEIGPGGQDADSIAETISLASNSTIKKMGVKSRLLKKKKKGGSSSSKKKGNDFDGLTGFSSKSSRSSKSRSSTRSTVSASGSVSSRISRDDDDRSVGSAMTSNSKVRLSLQHLLKEHSGTLLDLSSTKLHHVHITELVNSLGIASTLNTLILENCKLNDNEIEVLGNGLARDDTVAPIERFSLRANRLGNRGTVSLAAWFKKSKHLTELDLSKNQIGSRGATSTLHAFRDNPNCKIKMLNFAHNEIWDPDDGSFFASNSSLQLLNLEGNFIHDEGVEAIAKGMIRNVDRTNLKHLFLGWNGIGDEGAIQLARMFASNMSLETLGLGENDITSVGARAMLACLASNSTLREITGLYHNQIDRKFIIAAIKRLLQSHIEIITDESKEDQRMQAAVEASMSAMDTLAEPIGEKMPAPDEVSESSLDWAEKLYSEGGGTGGIPPMLEITTGADPKQVKLEDEIVEPVEKSAPVPEKVDKAADPQVGVASEMQEMPFVEMAPPRTKFDRIMVFQAAPLAYFNRNSSLHHAVPLHEFGHEVNILRHVAKDAAKVDAAIDVEAQPATLDNFRLFLSKGTAGVLHFSCHGHPDQLAFENGAGYIDGLQPDALGKIMASSKVPIKLVVVNSFHSGRIGKAFLDAGVPHVVCCHHSEVFRDKAAGGFIKNLYRALAMNKSLKQAFHMAQEAIRVEEITKHIERYVLLPRKPEDESYHDVPIFYTRTVPEIGISDPEYEDDSYRLPPLPRHFMGREVDMYEILEALRADDVVRLGGGRGSGKTAVATAVCRYIDFRKKTFKYDNIFWMPPPEHVKPEEDTLFGDLCGLFNKILDADHNVWEDGDVIECRERINIELEGSKSLFAIDTRMFETDAAAQNLEDFLGDLLNSGNAIKIILITPSDDLPPEEDTIYLKNLDFKATALLFGEVSRFITPNGCPAAQSSDEFGALMVPPSVAKLQDQTKFSSSRRTELMGHMGGGNPKSIIKAAKQMPASTFIQLIGMANTPEIHVDSAKTLQVAIKRWTGEKDKAVAAKNHLRALDLDKVLNELHAMKSQFRTLDDLIAEEAEMQKKLETAMSSRQYKEGNAIKREILAMKRLIMQEKRAVPDENEQAATDRLAGLQEQMQKIMQLANNSFSSLDHLSVDERVAASFNMGSKYHNCELTISPQSTLEYDPGDDMGAIICWTNECCDVTLSEGNKALMEAGGPNLQRDISSLPGITRTPWGLGKCGTGNAVIVGPGNYDDLLFHCIILAVGPTSRDVDYKVDDEDALHYIKIMLRSCIRSCLILAKHSQVHSIAFPTLTTKMDGATYDTTLLMFFKILVEEARHSDLNRLHITANSENEASKLIAMGIDMGLELAESESS</sequence>
<evidence type="ECO:0000256" key="3">
    <source>
        <dbReference type="ARBA" id="ARBA00022737"/>
    </source>
</evidence>
<dbReference type="PANTHER" id="PTHR24113:SF12">
    <property type="entry name" value="RAN GTPASE-ACTIVATING PROTEIN 1"/>
    <property type="match status" value="1"/>
</dbReference>
<dbReference type="SUPFAM" id="SSF52949">
    <property type="entry name" value="Macro domain-like"/>
    <property type="match status" value="1"/>
</dbReference>
<feature type="compositionally biased region" description="Low complexity" evidence="4">
    <location>
        <begin position="149"/>
        <end position="175"/>
    </location>
</feature>
<dbReference type="GO" id="GO:0005829">
    <property type="term" value="C:cytosol"/>
    <property type="evidence" value="ECO:0007669"/>
    <property type="project" value="TreeGrafter"/>
</dbReference>
<protein>
    <recommendedName>
        <fullName evidence="9">CHAT domain-containing protein</fullName>
    </recommendedName>
</protein>
<evidence type="ECO:0000259" key="6">
    <source>
        <dbReference type="Pfam" id="PF12770"/>
    </source>
</evidence>
<keyword evidence="1" id="KW-0343">GTPase activation</keyword>
<dbReference type="Gene3D" id="3.80.10.10">
    <property type="entry name" value="Ribonuclease Inhibitor"/>
    <property type="match status" value="1"/>
</dbReference>
<organism evidence="7 8">
    <name type="scientific">Cylindrotheca closterium</name>
    <dbReference type="NCBI Taxonomy" id="2856"/>
    <lineage>
        <taxon>Eukaryota</taxon>
        <taxon>Sar</taxon>
        <taxon>Stramenopiles</taxon>
        <taxon>Ochrophyta</taxon>
        <taxon>Bacillariophyta</taxon>
        <taxon>Bacillariophyceae</taxon>
        <taxon>Bacillariophycidae</taxon>
        <taxon>Bacillariales</taxon>
        <taxon>Bacillariaceae</taxon>
        <taxon>Cylindrotheca</taxon>
    </lineage>
</organism>
<feature type="compositionally biased region" description="Basic residues" evidence="4">
    <location>
        <begin position="119"/>
        <end position="130"/>
    </location>
</feature>
<dbReference type="Gene3D" id="3.40.220.10">
    <property type="entry name" value="Leucine Aminopeptidase, subunit E, domain 1"/>
    <property type="match status" value="1"/>
</dbReference>
<keyword evidence="2" id="KW-0433">Leucine-rich repeat</keyword>
<evidence type="ECO:0008006" key="9">
    <source>
        <dbReference type="Google" id="ProtNLM"/>
    </source>
</evidence>
<proteinExistence type="predicted"/>
<dbReference type="InterPro" id="IPR032675">
    <property type="entry name" value="LRR_dom_sf"/>
</dbReference>
<dbReference type="Pfam" id="PF13516">
    <property type="entry name" value="LRR_6"/>
    <property type="match status" value="4"/>
</dbReference>
<evidence type="ECO:0000313" key="8">
    <source>
        <dbReference type="Proteomes" id="UP001295423"/>
    </source>
</evidence>
<feature type="region of interest" description="Disordered" evidence="4">
    <location>
        <begin position="119"/>
        <end position="190"/>
    </location>
</feature>
<dbReference type="GO" id="GO:0005096">
    <property type="term" value="F:GTPase activator activity"/>
    <property type="evidence" value="ECO:0007669"/>
    <property type="project" value="UniProtKB-KW"/>
</dbReference>
<keyword evidence="3" id="KW-0677">Repeat</keyword>
<keyword evidence="8" id="KW-1185">Reference proteome</keyword>
<feature type="domain" description="CHAT" evidence="6">
    <location>
        <begin position="613"/>
        <end position="777"/>
    </location>
</feature>
<accession>A0AAD2FWC6</accession>